<keyword evidence="2" id="KW-1185">Reference proteome</keyword>
<organism evidence="1 2">
    <name type="scientific">Linum trigynum</name>
    <dbReference type="NCBI Taxonomy" id="586398"/>
    <lineage>
        <taxon>Eukaryota</taxon>
        <taxon>Viridiplantae</taxon>
        <taxon>Streptophyta</taxon>
        <taxon>Embryophyta</taxon>
        <taxon>Tracheophyta</taxon>
        <taxon>Spermatophyta</taxon>
        <taxon>Magnoliopsida</taxon>
        <taxon>eudicotyledons</taxon>
        <taxon>Gunneridae</taxon>
        <taxon>Pentapetalae</taxon>
        <taxon>rosids</taxon>
        <taxon>fabids</taxon>
        <taxon>Malpighiales</taxon>
        <taxon>Linaceae</taxon>
        <taxon>Linum</taxon>
    </lineage>
</organism>
<sequence length="111" mass="12446">MSLDSEEMAFNSPRRDAPVKLRTLGSKGVAGRSIIGGSSSWAGDWRLRMRLRWWRPAFDVSCSNERDLATAWESIQRGLCTNSGLLPNQGPQHIRNLQVVAVKESGSDWFK</sequence>
<proteinExistence type="predicted"/>
<dbReference type="AlphaFoldDB" id="A0AAV2GMY2"/>
<accession>A0AAV2GMY2</accession>
<name>A0AAV2GMY2_9ROSI</name>
<gene>
    <name evidence="1" type="ORF">LTRI10_LOCUS51175</name>
</gene>
<protein>
    <submittedName>
        <fullName evidence="1">Uncharacterized protein</fullName>
    </submittedName>
</protein>
<evidence type="ECO:0000313" key="1">
    <source>
        <dbReference type="EMBL" id="CAL1411841.1"/>
    </source>
</evidence>
<dbReference type="Proteomes" id="UP001497516">
    <property type="component" value="Chromosome 9"/>
</dbReference>
<dbReference type="EMBL" id="OZ034822">
    <property type="protein sequence ID" value="CAL1411841.1"/>
    <property type="molecule type" value="Genomic_DNA"/>
</dbReference>
<evidence type="ECO:0000313" key="2">
    <source>
        <dbReference type="Proteomes" id="UP001497516"/>
    </source>
</evidence>
<reference evidence="1 2" key="1">
    <citation type="submission" date="2024-04" db="EMBL/GenBank/DDBJ databases">
        <authorList>
            <person name="Fracassetti M."/>
        </authorList>
    </citation>
    <scope>NUCLEOTIDE SEQUENCE [LARGE SCALE GENOMIC DNA]</scope>
</reference>